<sequence length="375" mass="42994">MSFADDNMFQSEVMANNVTEGYTCDVTQNPVETFGGWFTSIHGYSSLIVCLFGIPTNIINITVLSRKDMRNPTNALLCWLAVADLLTMMPYVPFVIHFYCVFDPSDSSPEKLTFSWVMYMLFLINFVATTHTISNWLGVSLAVFRYVQLRSTEKGTVAKRRLYSTIQKVIAVVYLGSSLILIPNYMTNKIVEQKDENNNTLYIMEDIKLGTNATRPIVIVNVLTYSIVTKLIPCILMTVFSGSLLISLNVRGRERRRRLSVTSTNFRRETRQAKTTRMLLVVIILFLLTEFPHGMLILISATVPDFYYRVYLPLGDLMDTITLINNAINFLLYCIMSTQFRTKFLQMYFNKKTSFKDMERTQLTTSLNRTIMTSA</sequence>
<dbReference type="PRINTS" id="PR00237">
    <property type="entry name" value="GPCRRHODOPSN"/>
</dbReference>
<keyword evidence="3 5" id="KW-1133">Transmembrane helix</keyword>
<reference evidence="7" key="1">
    <citation type="journal article" date="2019" name="bioRxiv">
        <title>The Genome of the Zebra Mussel, Dreissena polymorpha: A Resource for Invasive Species Research.</title>
        <authorList>
            <person name="McCartney M.A."/>
            <person name="Auch B."/>
            <person name="Kono T."/>
            <person name="Mallez S."/>
            <person name="Zhang Y."/>
            <person name="Obille A."/>
            <person name="Becker A."/>
            <person name="Abrahante J.E."/>
            <person name="Garbe J."/>
            <person name="Badalamenti J.P."/>
            <person name="Herman A."/>
            <person name="Mangelson H."/>
            <person name="Liachko I."/>
            <person name="Sullivan S."/>
            <person name="Sone E.D."/>
            <person name="Koren S."/>
            <person name="Silverstein K.A.T."/>
            <person name="Beckman K.B."/>
            <person name="Gohl D.M."/>
        </authorList>
    </citation>
    <scope>NUCLEOTIDE SEQUENCE</scope>
    <source>
        <strain evidence="7">Duluth1</strain>
        <tissue evidence="7">Whole animal</tissue>
    </source>
</reference>
<dbReference type="PANTHER" id="PTHR46273:SF4">
    <property type="entry name" value="AT19640P"/>
    <property type="match status" value="1"/>
</dbReference>
<gene>
    <name evidence="7" type="ORF">DPMN_047996</name>
</gene>
<proteinExistence type="predicted"/>
<dbReference type="Proteomes" id="UP000828390">
    <property type="component" value="Unassembled WGS sequence"/>
</dbReference>
<dbReference type="InterPro" id="IPR017452">
    <property type="entry name" value="GPCR_Rhodpsn_7TM"/>
</dbReference>
<dbReference type="OrthoDB" id="5864054at2759"/>
<keyword evidence="2 5" id="KW-0812">Transmembrane</keyword>
<protein>
    <recommendedName>
        <fullName evidence="6">G-protein coupled receptors family 1 profile domain-containing protein</fullName>
    </recommendedName>
</protein>
<organism evidence="7 8">
    <name type="scientific">Dreissena polymorpha</name>
    <name type="common">Zebra mussel</name>
    <name type="synonym">Mytilus polymorpha</name>
    <dbReference type="NCBI Taxonomy" id="45954"/>
    <lineage>
        <taxon>Eukaryota</taxon>
        <taxon>Metazoa</taxon>
        <taxon>Spiralia</taxon>
        <taxon>Lophotrochozoa</taxon>
        <taxon>Mollusca</taxon>
        <taxon>Bivalvia</taxon>
        <taxon>Autobranchia</taxon>
        <taxon>Heteroconchia</taxon>
        <taxon>Euheterodonta</taxon>
        <taxon>Imparidentia</taxon>
        <taxon>Neoheterodontei</taxon>
        <taxon>Myida</taxon>
        <taxon>Dreissenoidea</taxon>
        <taxon>Dreissenidae</taxon>
        <taxon>Dreissena</taxon>
    </lineage>
</organism>
<dbReference type="Pfam" id="PF10324">
    <property type="entry name" value="7TM_GPCR_Srw"/>
    <property type="match status" value="1"/>
</dbReference>
<reference evidence="7" key="2">
    <citation type="submission" date="2020-11" db="EMBL/GenBank/DDBJ databases">
        <authorList>
            <person name="McCartney M.A."/>
            <person name="Auch B."/>
            <person name="Kono T."/>
            <person name="Mallez S."/>
            <person name="Becker A."/>
            <person name="Gohl D.M."/>
            <person name="Silverstein K.A.T."/>
            <person name="Koren S."/>
            <person name="Bechman K.B."/>
            <person name="Herman A."/>
            <person name="Abrahante J.E."/>
            <person name="Garbe J."/>
        </authorList>
    </citation>
    <scope>NUCLEOTIDE SEQUENCE</scope>
    <source>
        <strain evidence="7">Duluth1</strain>
        <tissue evidence="7">Whole animal</tissue>
    </source>
</reference>
<evidence type="ECO:0000313" key="8">
    <source>
        <dbReference type="Proteomes" id="UP000828390"/>
    </source>
</evidence>
<feature type="transmembrane region" description="Helical" evidence="5">
    <location>
        <begin position="227"/>
        <end position="248"/>
    </location>
</feature>
<keyword evidence="4 5" id="KW-0472">Membrane</keyword>
<feature type="transmembrane region" description="Helical" evidence="5">
    <location>
        <begin position="323"/>
        <end position="342"/>
    </location>
</feature>
<feature type="transmembrane region" description="Helical" evidence="5">
    <location>
        <begin position="116"/>
        <end position="144"/>
    </location>
</feature>
<dbReference type="CDD" id="cd14978">
    <property type="entry name" value="7tmA_FMRFamide_R-like"/>
    <property type="match status" value="1"/>
</dbReference>
<evidence type="ECO:0000256" key="3">
    <source>
        <dbReference type="ARBA" id="ARBA00022989"/>
    </source>
</evidence>
<keyword evidence="8" id="KW-1185">Reference proteome</keyword>
<dbReference type="InterPro" id="IPR000276">
    <property type="entry name" value="GPCR_Rhodpsn"/>
</dbReference>
<dbReference type="GO" id="GO:0005886">
    <property type="term" value="C:plasma membrane"/>
    <property type="evidence" value="ECO:0007669"/>
    <property type="project" value="TreeGrafter"/>
</dbReference>
<evidence type="ECO:0000313" key="7">
    <source>
        <dbReference type="EMBL" id="KAH3741274.1"/>
    </source>
</evidence>
<feature type="transmembrane region" description="Helical" evidence="5">
    <location>
        <begin position="44"/>
        <end position="64"/>
    </location>
</feature>
<comment type="subcellular location">
    <subcellularLocation>
        <location evidence="1">Membrane</location>
    </subcellularLocation>
</comment>
<evidence type="ECO:0000256" key="1">
    <source>
        <dbReference type="ARBA" id="ARBA00004370"/>
    </source>
</evidence>
<dbReference type="SUPFAM" id="SSF81321">
    <property type="entry name" value="Family A G protein-coupled receptor-like"/>
    <property type="match status" value="1"/>
</dbReference>
<dbReference type="PROSITE" id="PS50262">
    <property type="entry name" value="G_PROTEIN_RECEP_F1_2"/>
    <property type="match status" value="1"/>
</dbReference>
<dbReference type="Gene3D" id="1.20.1070.10">
    <property type="entry name" value="Rhodopsin 7-helix transmembrane proteins"/>
    <property type="match status" value="1"/>
</dbReference>
<dbReference type="EMBL" id="JAIWYP010000011">
    <property type="protein sequence ID" value="KAH3741274.1"/>
    <property type="molecule type" value="Genomic_DNA"/>
</dbReference>
<feature type="domain" description="G-protein coupled receptors family 1 profile" evidence="6">
    <location>
        <begin position="56"/>
        <end position="333"/>
    </location>
</feature>
<feature type="transmembrane region" description="Helical" evidence="5">
    <location>
        <begin position="76"/>
        <end position="96"/>
    </location>
</feature>
<accession>A0A9D4DAR4</accession>
<dbReference type="InterPro" id="IPR053219">
    <property type="entry name" value="GPCR_Dmsr-1"/>
</dbReference>
<feature type="transmembrane region" description="Helical" evidence="5">
    <location>
        <begin position="278"/>
        <end position="303"/>
    </location>
</feature>
<comment type="caution">
    <text evidence="7">The sequence shown here is derived from an EMBL/GenBank/DDBJ whole genome shotgun (WGS) entry which is preliminary data.</text>
</comment>
<dbReference type="InterPro" id="IPR019427">
    <property type="entry name" value="7TM_GPCR_serpentine_rcpt_Srw"/>
</dbReference>
<feature type="transmembrane region" description="Helical" evidence="5">
    <location>
        <begin position="165"/>
        <end position="186"/>
    </location>
</feature>
<dbReference type="PANTHER" id="PTHR46273">
    <property type="entry name" value="MYOSUPPRESSIN RECEPTOR 1, ISOFORM B-RELATED"/>
    <property type="match status" value="1"/>
</dbReference>
<dbReference type="GO" id="GO:0008528">
    <property type="term" value="F:G protein-coupled peptide receptor activity"/>
    <property type="evidence" value="ECO:0007669"/>
    <property type="project" value="InterPro"/>
</dbReference>
<evidence type="ECO:0000256" key="2">
    <source>
        <dbReference type="ARBA" id="ARBA00022692"/>
    </source>
</evidence>
<name>A0A9D4DAR4_DREPO</name>
<evidence type="ECO:0000256" key="4">
    <source>
        <dbReference type="ARBA" id="ARBA00023136"/>
    </source>
</evidence>
<evidence type="ECO:0000256" key="5">
    <source>
        <dbReference type="SAM" id="Phobius"/>
    </source>
</evidence>
<dbReference type="AlphaFoldDB" id="A0A9D4DAR4"/>
<evidence type="ECO:0000259" key="6">
    <source>
        <dbReference type="PROSITE" id="PS50262"/>
    </source>
</evidence>